<protein>
    <submittedName>
        <fullName evidence="1">Uncharacterized protein</fullName>
    </submittedName>
</protein>
<comment type="caution">
    <text evidence="1">The sequence shown here is derived from an EMBL/GenBank/DDBJ whole genome shotgun (WGS) entry which is preliminary data.</text>
</comment>
<organism evidence="1 2">
    <name type="scientific">Adineta steineri</name>
    <dbReference type="NCBI Taxonomy" id="433720"/>
    <lineage>
        <taxon>Eukaryota</taxon>
        <taxon>Metazoa</taxon>
        <taxon>Spiralia</taxon>
        <taxon>Gnathifera</taxon>
        <taxon>Rotifera</taxon>
        <taxon>Eurotatoria</taxon>
        <taxon>Bdelloidea</taxon>
        <taxon>Adinetida</taxon>
        <taxon>Adinetidae</taxon>
        <taxon>Adineta</taxon>
    </lineage>
</organism>
<dbReference type="Proteomes" id="UP000663845">
    <property type="component" value="Unassembled WGS sequence"/>
</dbReference>
<accession>A0A815BXI9</accession>
<reference evidence="1" key="1">
    <citation type="submission" date="2021-02" db="EMBL/GenBank/DDBJ databases">
        <authorList>
            <person name="Nowell W R."/>
        </authorList>
    </citation>
    <scope>NUCLEOTIDE SEQUENCE</scope>
</reference>
<gene>
    <name evidence="1" type="ORF">JYZ213_LOCUS31129</name>
</gene>
<name>A0A815BXI9_9BILA</name>
<dbReference type="EMBL" id="CAJNOG010000516">
    <property type="protein sequence ID" value="CAF1279080.1"/>
    <property type="molecule type" value="Genomic_DNA"/>
</dbReference>
<evidence type="ECO:0000313" key="1">
    <source>
        <dbReference type="EMBL" id="CAF1279080.1"/>
    </source>
</evidence>
<sequence>MQLLSPRSSWSGCTFDGSDGGTGNYDGSYLYNCGNGTCTTTGCNFTHVNPPYGNGYVCSSSSCVPPPASATTTVSTTTAPDCSACDHPGSAPVDDRCCLDGPCAPGICYSGFPSGCECA</sequence>
<evidence type="ECO:0000313" key="2">
    <source>
        <dbReference type="Proteomes" id="UP000663845"/>
    </source>
</evidence>
<proteinExistence type="predicted"/>
<dbReference type="AlphaFoldDB" id="A0A815BXI9"/>